<evidence type="ECO:0000313" key="16">
    <source>
        <dbReference type="Proteomes" id="UP000005226"/>
    </source>
</evidence>
<evidence type="ECO:0000256" key="5">
    <source>
        <dbReference type="ARBA" id="ARBA00022553"/>
    </source>
</evidence>
<keyword evidence="6" id="KW-0433">Leucine-rich repeat</keyword>
<dbReference type="GO" id="GO:0045211">
    <property type="term" value="C:postsynaptic membrane"/>
    <property type="evidence" value="ECO:0007669"/>
    <property type="project" value="TreeGrafter"/>
</dbReference>
<comment type="subunit">
    <text evidence="11">Interacts with CNKSR2 and DLG4. Interacts with CTNND2/Catenin delta-2. Forms a complex with N-cadherin through CTNND2. Interacts with CAMK2A.</text>
</comment>
<evidence type="ECO:0000256" key="10">
    <source>
        <dbReference type="ARBA" id="ARBA00059232"/>
    </source>
</evidence>
<dbReference type="FunFam" id="3.80.10.10:FF:000118">
    <property type="entry name" value="Leucine rich repeat containing 7"/>
    <property type="match status" value="1"/>
</dbReference>
<dbReference type="InterPro" id="IPR001478">
    <property type="entry name" value="PDZ"/>
</dbReference>
<dbReference type="Pfam" id="PF00595">
    <property type="entry name" value="PDZ"/>
    <property type="match status" value="1"/>
</dbReference>
<keyword evidence="5" id="KW-0597">Phosphoprotein</keyword>
<sequence length="968" mass="108952">MTTKRKLIGRLVPCRCFRGEEEVISVLDYSHCSLQQVPKEIFSFERTLEELYLDANQIEELPKQLFSCQALKKLSMPDNDLSNLPTTIASLVNLKELDISKNGIQEFPDNIKCCKGLSVVEASVNPITKLPDGFTQLLNLTQLFLNDAFLEYLPANFGRLSKLRILELRENHLKTMPKSIHRLTQLERLDLGSNEFSDVPEVLEQIHSLKELWLDNNSLQSIPGCLGKLRQLRYLDLAKNRIETLDTDISGCEALEDLLLSSNMLQHLPDSIGMLKKLTTLKVDDNQLTSLPNTIGSLSLLEEFDCSCNELESLPPTIGYLHSLRTFAADENFLTELPREIGNCKNVTVMSLRSNKLEFLPDEIGQMTKLRVLNLSDNRLKNLPFTFTKLKDLAALWLSDNQSKALIPLQTEAHPETKQKVLTNYMFPQQPRHDEDYQSDSDSFNPTLWEEQRQQRMTVAFDFEDKKEEEDNSGKVEINLKRYPTPYPEDLKNMVKSVQSLVALKSIQSGRHGTKNLFVFDSNICKIVFGLEAVWSEPVGFVSLQDSMGGSPNDIRISDMRPTLVEPPIYKPKVVLLGKDKKGRNDLIRHTIHRCSYIKSNLLRTHNLSRCIFGLCVPQKARVLKSVIVVILNMPILYCIYAFTSRLDQSAGPLPGSWTYHNNQEDQNRKDQLSVSGGNKVTVVMSKSSDRLSPMMREMRSKFKKSQSIDEIDIVPSAKFAGSQARPVSARPTMAALLEKMPPDYALATCPEKASEDTIKVRPVVPEKPEDITSRMPADWRQQLLRHIEAKRLDRVCKCTRNTEGGGRTSPQTHPILRLFLYVSLRVGVVLSMCPPVPVFCPQTVHSHNPSSHQSHNTHMIVTSSSSSSSTTPHRVLCVRIEKNPGLGFSISGGISGQGNPFKPSDMGIFVTRVQHDGPAASVLQPGDKILQANGHSFLHIEHETAVSLLKSFQRMVDLTVLRDGSAH</sequence>
<comment type="similarity">
    <text evidence="2">Belongs to the LAP (LRR and PDZ) protein family.</text>
</comment>
<dbReference type="SUPFAM" id="SSF50156">
    <property type="entry name" value="PDZ domain-like"/>
    <property type="match status" value="1"/>
</dbReference>
<evidence type="ECO:0000256" key="1">
    <source>
        <dbReference type="ARBA" id="ARBA00004496"/>
    </source>
</evidence>
<protein>
    <recommendedName>
        <fullName evidence="12">Leucine-rich repeat-containing protein 7</fullName>
    </recommendedName>
    <alternativeName>
        <fullName evidence="13">Densin-180</fullName>
    </alternativeName>
</protein>
<dbReference type="Pfam" id="PF23598">
    <property type="entry name" value="LRR_14"/>
    <property type="match status" value="1"/>
</dbReference>
<dbReference type="SMART" id="SM00365">
    <property type="entry name" value="LRR_SD22"/>
    <property type="match status" value="6"/>
</dbReference>
<evidence type="ECO:0000256" key="8">
    <source>
        <dbReference type="ARBA" id="ARBA00023018"/>
    </source>
</evidence>
<dbReference type="Ensembl" id="ENSTRUT00000068504.1">
    <property type="protein sequence ID" value="ENSTRUP00000075356.1"/>
    <property type="gene ID" value="ENSTRUG00000018389.3"/>
</dbReference>
<evidence type="ECO:0000256" key="9">
    <source>
        <dbReference type="ARBA" id="ARBA00034105"/>
    </source>
</evidence>
<keyword evidence="16" id="KW-1185">Reference proteome</keyword>
<dbReference type="GO" id="GO:0016323">
    <property type="term" value="C:basolateral plasma membrane"/>
    <property type="evidence" value="ECO:0007669"/>
    <property type="project" value="TreeGrafter"/>
</dbReference>
<dbReference type="GO" id="GO:0014069">
    <property type="term" value="C:postsynaptic density"/>
    <property type="evidence" value="ECO:0007669"/>
    <property type="project" value="UniProtKB-SubCell"/>
</dbReference>
<reference evidence="15" key="3">
    <citation type="submission" date="2025-09" db="UniProtKB">
        <authorList>
            <consortium name="Ensembl"/>
        </authorList>
    </citation>
    <scope>IDENTIFICATION</scope>
</reference>
<dbReference type="SMART" id="SM00364">
    <property type="entry name" value="LRR_BAC"/>
    <property type="match status" value="11"/>
</dbReference>
<comment type="function">
    <text evidence="10">Required for normal synaptic spine architecture and function. Necessary for DISC1 and GRM5 localization to postsynaptic density complexes and for both N-methyl D-aspartate receptor-dependent and metabotropic glutamate receptor-dependent long term depression.</text>
</comment>
<evidence type="ECO:0000256" key="7">
    <source>
        <dbReference type="ARBA" id="ARBA00022737"/>
    </source>
</evidence>
<name>A0A674NP65_TAKRU</name>
<dbReference type="AlphaFoldDB" id="A0A674NP65"/>
<dbReference type="GO" id="GO:0005912">
    <property type="term" value="C:adherens junction"/>
    <property type="evidence" value="ECO:0007669"/>
    <property type="project" value="TreeGrafter"/>
</dbReference>
<evidence type="ECO:0000256" key="2">
    <source>
        <dbReference type="ARBA" id="ARBA00007772"/>
    </source>
</evidence>
<gene>
    <name evidence="15" type="primary">lrrc7</name>
</gene>
<dbReference type="GO" id="GO:0005829">
    <property type="term" value="C:cytosol"/>
    <property type="evidence" value="ECO:0007669"/>
    <property type="project" value="UniProtKB-ARBA"/>
</dbReference>
<evidence type="ECO:0000256" key="12">
    <source>
        <dbReference type="ARBA" id="ARBA00072644"/>
    </source>
</evidence>
<dbReference type="Pfam" id="PF13855">
    <property type="entry name" value="LRR_8"/>
    <property type="match status" value="3"/>
</dbReference>
<dbReference type="GeneTree" id="ENSGT00940000156262"/>
<dbReference type="SUPFAM" id="SSF52058">
    <property type="entry name" value="L domain-like"/>
    <property type="match status" value="2"/>
</dbReference>
<organism evidence="15 16">
    <name type="scientific">Takifugu rubripes</name>
    <name type="common">Japanese pufferfish</name>
    <name type="synonym">Fugu rubripes</name>
    <dbReference type="NCBI Taxonomy" id="31033"/>
    <lineage>
        <taxon>Eukaryota</taxon>
        <taxon>Metazoa</taxon>
        <taxon>Chordata</taxon>
        <taxon>Craniata</taxon>
        <taxon>Vertebrata</taxon>
        <taxon>Euteleostomi</taxon>
        <taxon>Actinopterygii</taxon>
        <taxon>Neopterygii</taxon>
        <taxon>Teleostei</taxon>
        <taxon>Neoteleostei</taxon>
        <taxon>Acanthomorphata</taxon>
        <taxon>Eupercaria</taxon>
        <taxon>Tetraodontiformes</taxon>
        <taxon>Tetradontoidea</taxon>
        <taxon>Tetraodontidae</taxon>
        <taxon>Takifugu</taxon>
    </lineage>
</organism>
<dbReference type="PANTHER" id="PTHR23119:SF48">
    <property type="entry name" value="LEUCINE-RICH REPEAT-CONTAINING PROTEIN 7"/>
    <property type="match status" value="1"/>
</dbReference>
<dbReference type="InterPro" id="IPR001611">
    <property type="entry name" value="Leu-rich_rpt"/>
</dbReference>
<accession>A0A674NP65</accession>
<dbReference type="FunFam" id="2.30.42.10:FF:000036">
    <property type="entry name" value="Erbin isoform 7"/>
    <property type="match status" value="1"/>
</dbReference>
<keyword evidence="4" id="KW-0963">Cytoplasm</keyword>
<evidence type="ECO:0000256" key="11">
    <source>
        <dbReference type="ARBA" id="ARBA00062225"/>
    </source>
</evidence>
<evidence type="ECO:0000313" key="15">
    <source>
        <dbReference type="Ensembl" id="ENSTRUP00000075356.1"/>
    </source>
</evidence>
<reference evidence="15" key="2">
    <citation type="submission" date="2025-08" db="UniProtKB">
        <authorList>
            <consortium name="Ensembl"/>
        </authorList>
    </citation>
    <scope>IDENTIFICATION</scope>
</reference>
<feature type="domain" description="PDZ" evidence="14">
    <location>
        <begin position="875"/>
        <end position="965"/>
    </location>
</feature>
<evidence type="ECO:0000259" key="14">
    <source>
        <dbReference type="PROSITE" id="PS50106"/>
    </source>
</evidence>
<keyword evidence="7" id="KW-0677">Repeat</keyword>
<dbReference type="GO" id="GO:0098887">
    <property type="term" value="P:neurotransmitter receptor transport, endosome to postsynaptic membrane"/>
    <property type="evidence" value="ECO:0007669"/>
    <property type="project" value="TreeGrafter"/>
</dbReference>
<dbReference type="Gene3D" id="3.80.10.10">
    <property type="entry name" value="Ribonuclease Inhibitor"/>
    <property type="match status" value="2"/>
</dbReference>
<evidence type="ECO:0000256" key="13">
    <source>
        <dbReference type="ARBA" id="ARBA00078841"/>
    </source>
</evidence>
<dbReference type="GO" id="GO:0045197">
    <property type="term" value="P:establishment or maintenance of epithelial cell apical/basal polarity"/>
    <property type="evidence" value="ECO:0007669"/>
    <property type="project" value="TreeGrafter"/>
</dbReference>
<dbReference type="GO" id="GO:0098609">
    <property type="term" value="P:cell-cell adhesion"/>
    <property type="evidence" value="ECO:0007669"/>
    <property type="project" value="TreeGrafter"/>
</dbReference>
<dbReference type="InterPro" id="IPR050614">
    <property type="entry name" value="Synaptic_Scaffolding_LAP-MAGUK"/>
</dbReference>
<dbReference type="GO" id="GO:0043113">
    <property type="term" value="P:receptor clustering"/>
    <property type="evidence" value="ECO:0007669"/>
    <property type="project" value="TreeGrafter"/>
</dbReference>
<dbReference type="GO" id="GO:0098968">
    <property type="term" value="P:neurotransmitter receptor transport postsynaptic membrane to endosome"/>
    <property type="evidence" value="ECO:0007669"/>
    <property type="project" value="TreeGrafter"/>
</dbReference>
<reference evidence="15 16" key="1">
    <citation type="journal article" date="2011" name="Genome Biol. Evol.">
        <title>Integration of the genetic map and genome assembly of fugu facilitates insights into distinct features of genome evolution in teleosts and mammals.</title>
        <authorList>
            <person name="Kai W."/>
            <person name="Kikuchi K."/>
            <person name="Tohari S."/>
            <person name="Chew A.K."/>
            <person name="Tay A."/>
            <person name="Fujiwara A."/>
            <person name="Hosoya S."/>
            <person name="Suetake H."/>
            <person name="Naruse K."/>
            <person name="Brenner S."/>
            <person name="Suzuki Y."/>
            <person name="Venkatesh B."/>
        </authorList>
    </citation>
    <scope>NUCLEOTIDE SEQUENCE [LARGE SCALE GENOMIC DNA]</scope>
</reference>
<dbReference type="PANTHER" id="PTHR23119">
    <property type="entry name" value="DISCS LARGE"/>
    <property type="match status" value="1"/>
</dbReference>
<evidence type="ECO:0000256" key="4">
    <source>
        <dbReference type="ARBA" id="ARBA00022490"/>
    </source>
</evidence>
<dbReference type="Proteomes" id="UP000005226">
    <property type="component" value="Chromosome 20"/>
</dbReference>
<dbReference type="GO" id="GO:0019901">
    <property type="term" value="F:protein kinase binding"/>
    <property type="evidence" value="ECO:0007669"/>
    <property type="project" value="TreeGrafter"/>
</dbReference>
<dbReference type="SMART" id="SM00228">
    <property type="entry name" value="PDZ"/>
    <property type="match status" value="1"/>
</dbReference>
<dbReference type="InterPro" id="IPR003591">
    <property type="entry name" value="Leu-rich_rpt_typical-subtyp"/>
</dbReference>
<comment type="subcellular location">
    <subcellularLocation>
        <location evidence="1">Cytoplasm</location>
    </subcellularLocation>
    <subcellularLocation>
        <location evidence="9">Postsynaptic density</location>
    </subcellularLocation>
</comment>
<dbReference type="SMART" id="SM00369">
    <property type="entry name" value="LRR_TYP"/>
    <property type="match status" value="11"/>
</dbReference>
<evidence type="ECO:0000256" key="6">
    <source>
        <dbReference type="ARBA" id="ARBA00022614"/>
    </source>
</evidence>
<dbReference type="Gene3D" id="2.30.42.10">
    <property type="match status" value="1"/>
</dbReference>
<keyword evidence="8" id="KW-0770">Synapse</keyword>
<keyword evidence="3" id="KW-0488">Methylation</keyword>
<dbReference type="PROSITE" id="PS50106">
    <property type="entry name" value="PDZ"/>
    <property type="match status" value="1"/>
</dbReference>
<dbReference type="PROSITE" id="PS51450">
    <property type="entry name" value="LRR"/>
    <property type="match status" value="4"/>
</dbReference>
<dbReference type="CDD" id="cd06749">
    <property type="entry name" value="PDZ_densin_erbin-like"/>
    <property type="match status" value="1"/>
</dbReference>
<dbReference type="FunFam" id="3.80.10.10:FF:000061">
    <property type="entry name" value="leucine-rich repeat-containing protein 7 isoform X1"/>
    <property type="match status" value="1"/>
</dbReference>
<proteinExistence type="inferred from homology"/>
<evidence type="ECO:0000256" key="3">
    <source>
        <dbReference type="ARBA" id="ARBA00022481"/>
    </source>
</evidence>
<dbReference type="InterPro" id="IPR036034">
    <property type="entry name" value="PDZ_sf"/>
</dbReference>
<dbReference type="InterPro" id="IPR055414">
    <property type="entry name" value="LRR_R13L4/SHOC2-like"/>
</dbReference>
<dbReference type="InterPro" id="IPR032675">
    <property type="entry name" value="LRR_dom_sf"/>
</dbReference>